<dbReference type="SUPFAM" id="SSF47413">
    <property type="entry name" value="lambda repressor-like DNA-binding domains"/>
    <property type="match status" value="1"/>
</dbReference>
<comment type="caution">
    <text evidence="2">The sequence shown here is derived from an EMBL/GenBank/DDBJ whole genome shotgun (WGS) entry which is preliminary data.</text>
</comment>
<dbReference type="PANTHER" id="PTHR35010">
    <property type="entry name" value="BLL4672 PROTEIN-RELATED"/>
    <property type="match status" value="1"/>
</dbReference>
<feature type="domain" description="HTH cro/C1-type" evidence="1">
    <location>
        <begin position="35"/>
        <end position="83"/>
    </location>
</feature>
<gene>
    <name evidence="2" type="ORF">MMUR_23570</name>
</gene>
<proteinExistence type="predicted"/>
<dbReference type="Pfam" id="PF13560">
    <property type="entry name" value="HTH_31"/>
    <property type="match status" value="1"/>
</dbReference>
<dbReference type="SMART" id="SM00530">
    <property type="entry name" value="HTH_XRE"/>
    <property type="match status" value="1"/>
</dbReference>
<dbReference type="Gene3D" id="1.10.260.40">
    <property type="entry name" value="lambda repressor-like DNA-binding domains"/>
    <property type="match status" value="1"/>
</dbReference>
<dbReference type="InterPro" id="IPR001387">
    <property type="entry name" value="Cro/C1-type_HTH"/>
</dbReference>
<evidence type="ECO:0000259" key="1">
    <source>
        <dbReference type="PROSITE" id="PS50943"/>
    </source>
</evidence>
<dbReference type="Gene3D" id="3.30.450.180">
    <property type="match status" value="1"/>
</dbReference>
<name>A0A7I9WKD5_9MYCO</name>
<evidence type="ECO:0000313" key="3">
    <source>
        <dbReference type="Proteomes" id="UP000465241"/>
    </source>
</evidence>
<keyword evidence="3" id="KW-1185">Reference proteome</keyword>
<dbReference type="InterPro" id="IPR041413">
    <property type="entry name" value="MLTR_LBD"/>
</dbReference>
<organism evidence="2 3">
    <name type="scientific">Mycolicibacterium murale</name>
    <dbReference type="NCBI Taxonomy" id="182220"/>
    <lineage>
        <taxon>Bacteria</taxon>
        <taxon>Bacillati</taxon>
        <taxon>Actinomycetota</taxon>
        <taxon>Actinomycetes</taxon>
        <taxon>Mycobacteriales</taxon>
        <taxon>Mycobacteriaceae</taxon>
        <taxon>Mycolicibacterium</taxon>
    </lineage>
</organism>
<evidence type="ECO:0000313" key="2">
    <source>
        <dbReference type="EMBL" id="GFG58221.1"/>
    </source>
</evidence>
<dbReference type="Pfam" id="PF17765">
    <property type="entry name" value="MLTR_LBD"/>
    <property type="match status" value="1"/>
</dbReference>
<dbReference type="EMBL" id="BLKT01000003">
    <property type="protein sequence ID" value="GFG58221.1"/>
    <property type="molecule type" value="Genomic_DNA"/>
</dbReference>
<dbReference type="AlphaFoldDB" id="A0A7I9WKD5"/>
<reference evidence="2 3" key="1">
    <citation type="journal article" date="2019" name="Emerg. Microbes Infect.">
        <title>Comprehensive subspecies identification of 175 nontuberculous mycobacteria species based on 7547 genomic profiles.</title>
        <authorList>
            <person name="Matsumoto Y."/>
            <person name="Kinjo T."/>
            <person name="Motooka D."/>
            <person name="Nabeya D."/>
            <person name="Jung N."/>
            <person name="Uechi K."/>
            <person name="Horii T."/>
            <person name="Iida T."/>
            <person name="Fujita J."/>
            <person name="Nakamura S."/>
        </authorList>
    </citation>
    <scope>NUCLEOTIDE SEQUENCE [LARGE SCALE GENOMIC DNA]</scope>
    <source>
        <strain evidence="2 3">JCM 13392</strain>
    </source>
</reference>
<dbReference type="PANTHER" id="PTHR35010:SF2">
    <property type="entry name" value="BLL4672 PROTEIN"/>
    <property type="match status" value="1"/>
</dbReference>
<dbReference type="InterPro" id="IPR010982">
    <property type="entry name" value="Lambda_DNA-bd_dom_sf"/>
</dbReference>
<sequence>MVMDQGQLADFLRTRREALTPADVGLPTGPRRRTAGLRREEVAALAVISTDYYTRMEQQRGPQPSAEVLASLARALRLNLDERDHLFRLAGHNAPARRPASEQVSLATMRILERLQDTPAQVMSALGETLVQTPAARALLGDETRYEGFARSVVYRWFTHPGAREVYPEADHPRISRTWVAGTRVAYVRDGPGSRSAQIVDDLLRRSAEFAELWKLHDVSAHNDLHKRIAHPVLGVLDVQCQVLHDPALLHTLLVFTAEPGTPSYAKLAALGADPQAYLRDERVQAGTADQWTARL</sequence>
<dbReference type="PROSITE" id="PS50943">
    <property type="entry name" value="HTH_CROC1"/>
    <property type="match status" value="1"/>
</dbReference>
<dbReference type="Proteomes" id="UP000465241">
    <property type="component" value="Unassembled WGS sequence"/>
</dbReference>
<protein>
    <submittedName>
        <fullName evidence="2">Transcriptional regulator</fullName>
    </submittedName>
</protein>
<dbReference type="GO" id="GO:0003677">
    <property type="term" value="F:DNA binding"/>
    <property type="evidence" value="ECO:0007669"/>
    <property type="project" value="InterPro"/>
</dbReference>
<dbReference type="CDD" id="cd00093">
    <property type="entry name" value="HTH_XRE"/>
    <property type="match status" value="1"/>
</dbReference>
<accession>A0A7I9WKD5</accession>